<evidence type="ECO:0000313" key="2">
    <source>
        <dbReference type="EMBL" id="OAQ68769.1"/>
    </source>
</evidence>
<dbReference type="GO" id="GO:0008483">
    <property type="term" value="F:transaminase activity"/>
    <property type="evidence" value="ECO:0007669"/>
    <property type="project" value="UniProtKB-KW"/>
</dbReference>
<dbReference type="RefSeq" id="XP_018145619.1">
    <property type="nucleotide sequence ID" value="XM_018284218.1"/>
</dbReference>
<feature type="region of interest" description="Disordered" evidence="1">
    <location>
        <begin position="297"/>
        <end position="337"/>
    </location>
</feature>
<keyword evidence="2" id="KW-0808">Transferase</keyword>
<dbReference type="OrthoDB" id="4895274at2759"/>
<feature type="region of interest" description="Disordered" evidence="1">
    <location>
        <begin position="246"/>
        <end position="280"/>
    </location>
</feature>
<dbReference type="Proteomes" id="UP000078397">
    <property type="component" value="Unassembled WGS sequence"/>
</dbReference>
<organism evidence="2 3">
    <name type="scientific">Pochonia chlamydosporia 170</name>
    <dbReference type="NCBI Taxonomy" id="1380566"/>
    <lineage>
        <taxon>Eukaryota</taxon>
        <taxon>Fungi</taxon>
        <taxon>Dikarya</taxon>
        <taxon>Ascomycota</taxon>
        <taxon>Pezizomycotina</taxon>
        <taxon>Sordariomycetes</taxon>
        <taxon>Hypocreomycetidae</taxon>
        <taxon>Hypocreales</taxon>
        <taxon>Clavicipitaceae</taxon>
        <taxon>Pochonia</taxon>
    </lineage>
</organism>
<accession>A0A179FUU2</accession>
<dbReference type="KEGG" id="pchm:VFPPC_04959"/>
<evidence type="ECO:0000313" key="3">
    <source>
        <dbReference type="Proteomes" id="UP000078397"/>
    </source>
</evidence>
<name>A0A179FUU2_METCM</name>
<protein>
    <submittedName>
        <fullName evidence="2">Aspartate aminotransferase</fullName>
    </submittedName>
</protein>
<proteinExistence type="predicted"/>
<dbReference type="EMBL" id="LSBJ02000003">
    <property type="protein sequence ID" value="OAQ68769.1"/>
    <property type="molecule type" value="Genomic_DNA"/>
</dbReference>
<reference evidence="2 3" key="1">
    <citation type="journal article" date="2016" name="PLoS Pathog.">
        <title>Biosynthesis of antibiotic leucinostatins in bio-control fungus Purpureocillium lilacinum and their inhibition on phytophthora revealed by genome mining.</title>
        <authorList>
            <person name="Wang G."/>
            <person name="Liu Z."/>
            <person name="Lin R."/>
            <person name="Li E."/>
            <person name="Mao Z."/>
            <person name="Ling J."/>
            <person name="Yang Y."/>
            <person name="Yin W.B."/>
            <person name="Xie B."/>
        </authorList>
    </citation>
    <scope>NUCLEOTIDE SEQUENCE [LARGE SCALE GENOMIC DNA]</scope>
    <source>
        <strain evidence="2">170</strain>
    </source>
</reference>
<feature type="compositionally biased region" description="Polar residues" evidence="1">
    <location>
        <begin position="256"/>
        <end position="266"/>
    </location>
</feature>
<gene>
    <name evidence="2" type="ORF">VFPPC_04959</name>
</gene>
<keyword evidence="3" id="KW-1185">Reference proteome</keyword>
<keyword evidence="2" id="KW-0032">Aminotransferase</keyword>
<evidence type="ECO:0000256" key="1">
    <source>
        <dbReference type="SAM" id="MobiDB-lite"/>
    </source>
</evidence>
<sequence>MDDPFRDDIRDTTALRKETEDRIRSKLRGFYFASTDTILGNKLEDQVLLQELCPNDSRNNIASDVTNYIFRTLLACIDQWPVLDADGPLPFWNTIATLGENNSNIHIQPAMARDLVTALIKARQRYVLRQTAIYSDFDLEGDLTMSSDTAAQMILERILILKDPSEFSGDVFRSPLCSEKEKQHLLKHAVQYGPTKKISGNKFQIALRAPQNLHPISDLAWRPKGSSARGFVERLAVGLNSPKSGCGDIPVPRTVPSKSGSTPSQKYKSERPHTGGIGKRKSECLFLTPTRCKPQIIQDKSPLLRSGGSESSPVSKKKVKRATTRADQQVADKPISPTVEKYLRSSFKFRSKE</sequence>
<comment type="caution">
    <text evidence="2">The sequence shown here is derived from an EMBL/GenBank/DDBJ whole genome shotgun (WGS) entry which is preliminary data.</text>
</comment>
<dbReference type="AlphaFoldDB" id="A0A179FUU2"/>
<dbReference type="GeneID" id="28848212"/>